<protein>
    <submittedName>
        <fullName evidence="2">Uncharacterized protein</fullName>
    </submittedName>
</protein>
<sequence length="69" mass="8198">MYSPYFLCNFIEKLLTNYTIDSIIRVWKGDEKMENKIKELIKIIKLLEKLVISLISLIGWILILIEIIN</sequence>
<dbReference type="Proteomes" id="UP000321089">
    <property type="component" value="Unassembled WGS sequence"/>
</dbReference>
<keyword evidence="1" id="KW-0472">Membrane</keyword>
<keyword evidence="1" id="KW-0812">Transmembrane</keyword>
<comment type="caution">
    <text evidence="2">The sequence shown here is derived from an EMBL/GenBank/DDBJ whole genome shotgun (WGS) entry which is preliminary data.</text>
</comment>
<organism evidence="2 3">
    <name type="scientific">Clostridium butyricum</name>
    <dbReference type="NCBI Taxonomy" id="1492"/>
    <lineage>
        <taxon>Bacteria</taxon>
        <taxon>Bacillati</taxon>
        <taxon>Bacillota</taxon>
        <taxon>Clostridia</taxon>
        <taxon>Eubacteriales</taxon>
        <taxon>Clostridiaceae</taxon>
        <taxon>Clostridium</taxon>
    </lineage>
</organism>
<dbReference type="EMBL" id="BKBC01000049">
    <property type="protein sequence ID" value="GEQ22459.1"/>
    <property type="molecule type" value="Genomic_DNA"/>
</dbReference>
<proteinExistence type="predicted"/>
<evidence type="ECO:0000313" key="3">
    <source>
        <dbReference type="Proteomes" id="UP000321089"/>
    </source>
</evidence>
<evidence type="ECO:0000256" key="1">
    <source>
        <dbReference type="SAM" id="Phobius"/>
    </source>
</evidence>
<reference evidence="2 3" key="1">
    <citation type="submission" date="2019-07" db="EMBL/GenBank/DDBJ databases">
        <title>Whole genome shotgun sequence of Clostridium butyricum NBRC 3858.</title>
        <authorList>
            <person name="Hosoyama A."/>
            <person name="Uohara A."/>
            <person name="Ohji S."/>
            <person name="Ichikawa N."/>
        </authorList>
    </citation>
    <scope>NUCLEOTIDE SEQUENCE [LARGE SCALE GENOMIC DNA]</scope>
    <source>
        <strain evidence="2 3">NBRC 3858</strain>
    </source>
</reference>
<dbReference type="AlphaFoldDB" id="A0A512TQC8"/>
<keyword evidence="1" id="KW-1133">Transmembrane helix</keyword>
<name>A0A512TQC8_CLOBU</name>
<accession>A0A512TQC8</accession>
<evidence type="ECO:0000313" key="2">
    <source>
        <dbReference type="EMBL" id="GEQ22459.1"/>
    </source>
</evidence>
<feature type="transmembrane region" description="Helical" evidence="1">
    <location>
        <begin position="46"/>
        <end position="68"/>
    </location>
</feature>
<gene>
    <name evidence="2" type="ORF">CBU02nite_29650</name>
</gene>